<dbReference type="EMBL" id="JWHT01000041">
    <property type="protein sequence ID" value="KIU22348.1"/>
    <property type="molecule type" value="Genomic_DNA"/>
</dbReference>
<dbReference type="GO" id="GO:0016020">
    <property type="term" value="C:membrane"/>
    <property type="evidence" value="ECO:0007669"/>
    <property type="project" value="UniProtKB-SubCell"/>
</dbReference>
<feature type="transmembrane region" description="Helical" evidence="6">
    <location>
        <begin position="116"/>
        <end position="136"/>
    </location>
</feature>
<accession>A0A0D1JLZ9</accession>
<evidence type="ECO:0000256" key="5">
    <source>
        <dbReference type="ARBA" id="ARBA00023136"/>
    </source>
</evidence>
<organism evidence="8 9">
    <name type="scientific">Weissella cibaria</name>
    <dbReference type="NCBI Taxonomy" id="137591"/>
    <lineage>
        <taxon>Bacteria</taxon>
        <taxon>Bacillati</taxon>
        <taxon>Bacillota</taxon>
        <taxon>Bacilli</taxon>
        <taxon>Lactobacillales</taxon>
        <taxon>Lactobacillaceae</taxon>
        <taxon>Weissella</taxon>
    </lineage>
</organism>
<feature type="domain" description="Citrate transporter-like" evidence="7">
    <location>
        <begin position="17"/>
        <end position="296"/>
    </location>
</feature>
<evidence type="ECO:0000256" key="3">
    <source>
        <dbReference type="ARBA" id="ARBA00022692"/>
    </source>
</evidence>
<feature type="transmembrane region" description="Helical" evidence="6">
    <location>
        <begin position="79"/>
        <end position="104"/>
    </location>
</feature>
<dbReference type="InterPro" id="IPR004680">
    <property type="entry name" value="Cit_transptr-like_dom"/>
</dbReference>
<name>A0A0D1JLZ9_9LACO</name>
<protein>
    <submittedName>
        <fullName evidence="8">YbiR_2 protein</fullName>
    </submittedName>
</protein>
<evidence type="ECO:0000256" key="4">
    <source>
        <dbReference type="ARBA" id="ARBA00022989"/>
    </source>
</evidence>
<proteinExistence type="predicted"/>
<evidence type="ECO:0000313" key="8">
    <source>
        <dbReference type="EMBL" id="KIU22348.1"/>
    </source>
</evidence>
<dbReference type="InterPro" id="IPR051475">
    <property type="entry name" value="Diverse_Ion_Transporter"/>
</dbReference>
<feature type="transmembrane region" description="Helical" evidence="6">
    <location>
        <begin position="276"/>
        <end position="296"/>
    </location>
</feature>
<feature type="transmembrane region" description="Helical" evidence="6">
    <location>
        <begin position="240"/>
        <end position="256"/>
    </location>
</feature>
<dbReference type="RefSeq" id="WP_043941581.1">
    <property type="nucleotide sequence ID" value="NZ_JWHT01000041.1"/>
</dbReference>
<dbReference type="AlphaFoldDB" id="A0A0D1JLZ9"/>
<dbReference type="Pfam" id="PF03600">
    <property type="entry name" value="CitMHS"/>
    <property type="match status" value="1"/>
</dbReference>
<dbReference type="GO" id="GO:0055085">
    <property type="term" value="P:transmembrane transport"/>
    <property type="evidence" value="ECO:0007669"/>
    <property type="project" value="InterPro"/>
</dbReference>
<evidence type="ECO:0000256" key="2">
    <source>
        <dbReference type="ARBA" id="ARBA00022448"/>
    </source>
</evidence>
<keyword evidence="2" id="KW-0813">Transport</keyword>
<evidence type="ECO:0000256" key="1">
    <source>
        <dbReference type="ARBA" id="ARBA00004141"/>
    </source>
</evidence>
<feature type="transmembrane region" description="Helical" evidence="6">
    <location>
        <begin position="347"/>
        <end position="365"/>
    </location>
</feature>
<reference evidence="8 9" key="1">
    <citation type="journal article" date="2015" name="Microbiology (Mosc.)">
        <title>Genomics of the Weissella cibaria species with an examination of its metabolic traits.</title>
        <authorList>
            <person name="Lynch K.M."/>
            <person name="Lucid A."/>
            <person name="Arendt E.K."/>
            <person name="Sleator R.D."/>
            <person name="Lucey B."/>
            <person name="Coffey A."/>
        </authorList>
    </citation>
    <scope>NUCLEOTIDE SEQUENCE [LARGE SCALE GENOMIC DNA]</scope>
    <source>
        <strain evidence="8 9">AB3b</strain>
    </source>
</reference>
<keyword evidence="5 6" id="KW-0472">Membrane</keyword>
<keyword evidence="4 6" id="KW-1133">Transmembrane helix</keyword>
<evidence type="ECO:0000256" key="6">
    <source>
        <dbReference type="SAM" id="Phobius"/>
    </source>
</evidence>
<gene>
    <name evidence="8" type="primary">ybiR_2</name>
    <name evidence="8" type="ORF">ab3b_01742</name>
</gene>
<feature type="transmembrane region" description="Helical" evidence="6">
    <location>
        <begin position="12"/>
        <end position="32"/>
    </location>
</feature>
<dbReference type="PANTHER" id="PTHR43568">
    <property type="entry name" value="P PROTEIN"/>
    <property type="match status" value="1"/>
</dbReference>
<dbReference type="PANTHER" id="PTHR43568:SF1">
    <property type="entry name" value="P PROTEIN"/>
    <property type="match status" value="1"/>
</dbReference>
<comment type="subcellular location">
    <subcellularLocation>
        <location evidence="1">Membrane</location>
        <topology evidence="1">Multi-pass membrane protein</topology>
    </subcellularLocation>
</comment>
<evidence type="ECO:0000259" key="7">
    <source>
        <dbReference type="Pfam" id="PF03600"/>
    </source>
</evidence>
<feature type="transmembrane region" description="Helical" evidence="6">
    <location>
        <begin position="303"/>
        <end position="327"/>
    </location>
</feature>
<feature type="transmembrane region" description="Helical" evidence="6">
    <location>
        <begin position="157"/>
        <end position="177"/>
    </location>
</feature>
<sequence>MQLIWKRLLADRTLQLTGVLAVLALVFGNVHWSDINTHTIIALAALMMLVSVYEAEGLLVYVASTIISRFQTTRQIIRVTFLMAFFGSMLFTNDVAILTLVPIFVTIARKIQLKMILPVVFMTIFANLGSAVTPFGNPQNLYLASFYQLPALDFFKMSLPLGVVSLGLLFLATYLFANDTVESVALDKQPINKQHMVVVLLVTVIVLAAILNVLPIGVALIASGLLALGYDRTTFVKIDYGVLLLFVGFFVIVGALSRVPVLASVLTHLTDGPIKVFFAGILTSQVISNVPGAILLSKFTHLVYPLYLGVSIGGLGTIIASLANLLAWRQYQIQTDEQSWSFPTRSMLINVLLLLIFIPLGLLLLKLN</sequence>
<evidence type="ECO:0000313" key="9">
    <source>
        <dbReference type="Proteomes" id="UP000032289"/>
    </source>
</evidence>
<feature type="transmembrane region" description="Helical" evidence="6">
    <location>
        <begin position="38"/>
        <end position="67"/>
    </location>
</feature>
<feature type="transmembrane region" description="Helical" evidence="6">
    <location>
        <begin position="197"/>
        <end position="228"/>
    </location>
</feature>
<dbReference type="PATRIC" id="fig|137591.24.peg.1690"/>
<comment type="caution">
    <text evidence="8">The sequence shown here is derived from an EMBL/GenBank/DDBJ whole genome shotgun (WGS) entry which is preliminary data.</text>
</comment>
<keyword evidence="3 6" id="KW-0812">Transmembrane</keyword>
<dbReference type="Proteomes" id="UP000032289">
    <property type="component" value="Unassembled WGS sequence"/>
</dbReference>